<dbReference type="AlphaFoldDB" id="A0A5N6A7D0"/>
<evidence type="ECO:0000313" key="3">
    <source>
        <dbReference type="Proteomes" id="UP000314251"/>
    </source>
</evidence>
<accession>A0A5N6A7D0</accession>
<name>A0A5N6A7D0_9ACTN</name>
<sequence>MDASTSDRQRERLAQVRLRAAEVGAAEEIRAYYAGRSVPLPDGVSAPSEEELWAADETEG</sequence>
<dbReference type="EMBL" id="VDLY02000011">
    <property type="protein sequence ID" value="KAB8163903.1"/>
    <property type="molecule type" value="Genomic_DNA"/>
</dbReference>
<gene>
    <name evidence="2" type="ORF">FH607_017905</name>
</gene>
<keyword evidence="3" id="KW-1185">Reference proteome</keyword>
<organism evidence="2 3">
    <name type="scientific">Streptomyces mimosae</name>
    <dbReference type="NCBI Taxonomy" id="2586635"/>
    <lineage>
        <taxon>Bacteria</taxon>
        <taxon>Bacillati</taxon>
        <taxon>Actinomycetota</taxon>
        <taxon>Actinomycetes</taxon>
        <taxon>Kitasatosporales</taxon>
        <taxon>Streptomycetaceae</taxon>
        <taxon>Streptomyces</taxon>
    </lineage>
</organism>
<feature type="region of interest" description="Disordered" evidence="1">
    <location>
        <begin position="38"/>
        <end position="60"/>
    </location>
</feature>
<evidence type="ECO:0000256" key="1">
    <source>
        <dbReference type="SAM" id="MobiDB-lite"/>
    </source>
</evidence>
<evidence type="ECO:0000313" key="2">
    <source>
        <dbReference type="EMBL" id="KAB8163903.1"/>
    </source>
</evidence>
<reference evidence="2" key="1">
    <citation type="submission" date="2019-10" db="EMBL/GenBank/DDBJ databases">
        <title>Nonomuraea sp. nov., isolated from Phyllanthus amarus.</title>
        <authorList>
            <person name="Klykleung N."/>
            <person name="Tanasupawat S."/>
        </authorList>
    </citation>
    <scope>NUCLEOTIDE SEQUENCE [LARGE SCALE GENOMIC DNA]</scope>
    <source>
        <strain evidence="2">3MP-10</strain>
    </source>
</reference>
<proteinExistence type="predicted"/>
<comment type="caution">
    <text evidence="2">The sequence shown here is derived from an EMBL/GenBank/DDBJ whole genome shotgun (WGS) entry which is preliminary data.</text>
</comment>
<protein>
    <submittedName>
        <fullName evidence="2">Uncharacterized protein</fullName>
    </submittedName>
</protein>
<dbReference type="Proteomes" id="UP000314251">
    <property type="component" value="Unassembled WGS sequence"/>
</dbReference>
<feature type="compositionally biased region" description="Acidic residues" evidence="1">
    <location>
        <begin position="48"/>
        <end position="60"/>
    </location>
</feature>